<feature type="domain" description="tRNA nucleotidyltransferase/poly(A) polymerase RNA and SrmB- binding" evidence="9">
    <location>
        <begin position="176"/>
        <end position="236"/>
    </location>
</feature>
<evidence type="ECO:0000256" key="1">
    <source>
        <dbReference type="ARBA" id="ARBA00022664"/>
    </source>
</evidence>
<dbReference type="InterPro" id="IPR010206">
    <property type="entry name" value="PolA_pol_I"/>
</dbReference>
<proteinExistence type="inferred from homology"/>
<evidence type="ECO:0000256" key="6">
    <source>
        <dbReference type="ARBA" id="ARBA00023163"/>
    </source>
</evidence>
<name>A0A1W1BXG6_9ZZZZ</name>
<dbReference type="Pfam" id="PF12626">
    <property type="entry name" value="PolyA_pol_arg_C"/>
    <property type="match status" value="1"/>
</dbReference>
<dbReference type="Pfam" id="PF01743">
    <property type="entry name" value="PolyA_pol"/>
    <property type="match status" value="1"/>
</dbReference>
<evidence type="ECO:0000259" key="9">
    <source>
        <dbReference type="Pfam" id="PF12627"/>
    </source>
</evidence>
<dbReference type="NCBIfam" id="TIGR01942">
    <property type="entry name" value="pcnB"/>
    <property type="match status" value="1"/>
</dbReference>
<keyword evidence="10" id="KW-0548">Nucleotidyltransferase</keyword>
<dbReference type="CDD" id="cd05398">
    <property type="entry name" value="NT_ClassII-CCAase"/>
    <property type="match status" value="1"/>
</dbReference>
<dbReference type="InterPro" id="IPR002646">
    <property type="entry name" value="PolA_pol_head_dom"/>
</dbReference>
<keyword evidence="1" id="KW-0507">mRNA processing</keyword>
<dbReference type="InterPro" id="IPR032828">
    <property type="entry name" value="PolyA_RNA-bd"/>
</dbReference>
<keyword evidence="4" id="KW-0067">ATP-binding</keyword>
<protein>
    <submittedName>
        <fullName evidence="10">Poly(A) polymerase</fullName>
        <ecNumber evidence="10">2.7.7.19</ecNumber>
    </submittedName>
</protein>
<feature type="domain" description="Polymerase A arginine-rich C-terminal" evidence="8">
    <location>
        <begin position="286"/>
        <end position="371"/>
    </location>
</feature>
<organism evidence="10">
    <name type="scientific">hydrothermal vent metagenome</name>
    <dbReference type="NCBI Taxonomy" id="652676"/>
    <lineage>
        <taxon>unclassified sequences</taxon>
        <taxon>metagenomes</taxon>
        <taxon>ecological metagenomes</taxon>
    </lineage>
</organism>
<evidence type="ECO:0000256" key="2">
    <source>
        <dbReference type="ARBA" id="ARBA00022679"/>
    </source>
</evidence>
<dbReference type="Pfam" id="PF12627">
    <property type="entry name" value="PolyA_pol_RNAbd"/>
    <property type="match status" value="1"/>
</dbReference>
<accession>A0A1W1BXG6</accession>
<dbReference type="EC" id="2.7.7.19" evidence="10"/>
<feature type="domain" description="Poly A polymerase head" evidence="7">
    <location>
        <begin position="26"/>
        <end position="148"/>
    </location>
</feature>
<keyword evidence="5" id="KW-0694">RNA-binding</keyword>
<gene>
    <name evidence="10" type="ORF">MNB_SUP05-5-772</name>
</gene>
<dbReference type="GO" id="GO:0006397">
    <property type="term" value="P:mRNA processing"/>
    <property type="evidence" value="ECO:0007669"/>
    <property type="project" value="UniProtKB-KW"/>
</dbReference>
<dbReference type="SUPFAM" id="SSF81301">
    <property type="entry name" value="Nucleotidyltransferase"/>
    <property type="match status" value="1"/>
</dbReference>
<dbReference type="EMBL" id="FPHJ01000023">
    <property type="protein sequence ID" value="SFV58167.1"/>
    <property type="molecule type" value="Genomic_DNA"/>
</dbReference>
<evidence type="ECO:0000256" key="5">
    <source>
        <dbReference type="ARBA" id="ARBA00022884"/>
    </source>
</evidence>
<dbReference type="Gene3D" id="1.10.3090.10">
    <property type="entry name" value="cca-adding enzyme, domain 2"/>
    <property type="match status" value="1"/>
</dbReference>
<dbReference type="PANTHER" id="PTHR43051">
    <property type="entry name" value="POLYNUCLEOTIDE ADENYLYLTRANSFERASE FAMILY PROTEIN"/>
    <property type="match status" value="1"/>
</dbReference>
<dbReference type="HAMAP" id="MF_00957">
    <property type="entry name" value="PolyA_pol"/>
    <property type="match status" value="1"/>
</dbReference>
<evidence type="ECO:0000256" key="3">
    <source>
        <dbReference type="ARBA" id="ARBA00022741"/>
    </source>
</evidence>
<keyword evidence="6" id="KW-0804">Transcription</keyword>
<dbReference type="GO" id="GO:0003723">
    <property type="term" value="F:RNA binding"/>
    <property type="evidence" value="ECO:0007669"/>
    <property type="project" value="UniProtKB-KW"/>
</dbReference>
<evidence type="ECO:0000256" key="4">
    <source>
        <dbReference type="ARBA" id="ARBA00022840"/>
    </source>
</evidence>
<dbReference type="InterPro" id="IPR025866">
    <property type="entry name" value="PolyA_pol_arg_C_dom"/>
</dbReference>
<dbReference type="GO" id="GO:1990817">
    <property type="term" value="F:poly(A) RNA polymerase activity"/>
    <property type="evidence" value="ECO:0007669"/>
    <property type="project" value="UniProtKB-EC"/>
</dbReference>
<reference evidence="10" key="1">
    <citation type="submission" date="2016-10" db="EMBL/GenBank/DDBJ databases">
        <authorList>
            <person name="de Groot N.N."/>
        </authorList>
    </citation>
    <scope>NUCLEOTIDE SEQUENCE</scope>
</reference>
<evidence type="ECO:0000259" key="7">
    <source>
        <dbReference type="Pfam" id="PF01743"/>
    </source>
</evidence>
<evidence type="ECO:0000259" key="8">
    <source>
        <dbReference type="Pfam" id="PF12626"/>
    </source>
</evidence>
<keyword evidence="3" id="KW-0547">Nucleotide-binding</keyword>
<dbReference type="AlphaFoldDB" id="A0A1W1BXG6"/>
<sequence length="372" mass="43492">MSVELKKIDPDAISIVRKLLKHNFKAYLVGGCVRDLLLGLEPKDFDIVTNARPEEIKKIFKNCRLIGRRFRLAHILFANRKFIEVATFRGGDVTISKAGQVQYDNDYGTIEEDAIRRDLTINALYLDIKTKEIIDFVGGLKDIKNKIIKVIGEPKQRYIEDPVRMIRMIRFEQKLDFTIENNALNILKKQVALLENIPPARLLDEVLKLFHNENAIANFKALDKVGLLKYLFSETKYNKFIEVALKNTEDRIKENKPLTPSFLFAVFLWENFLKYFKNTSKKTKSKILAHQNAVELVIKKQVKQIMIPRWVSAQVSDIWFMQHRLEKINPKYTQKILTNKRFRASYDFLLLRSKSISPELENIADFWTKAQK</sequence>
<keyword evidence="2 10" id="KW-0808">Transferase</keyword>
<evidence type="ECO:0000313" key="10">
    <source>
        <dbReference type="EMBL" id="SFV58167.1"/>
    </source>
</evidence>
<dbReference type="Gene3D" id="3.30.460.10">
    <property type="entry name" value="Beta Polymerase, domain 2"/>
    <property type="match status" value="1"/>
</dbReference>
<dbReference type="GO" id="GO:0043633">
    <property type="term" value="P:polyadenylation-dependent RNA catabolic process"/>
    <property type="evidence" value="ECO:0007669"/>
    <property type="project" value="InterPro"/>
</dbReference>
<dbReference type="GO" id="GO:0005524">
    <property type="term" value="F:ATP binding"/>
    <property type="evidence" value="ECO:0007669"/>
    <property type="project" value="UniProtKB-KW"/>
</dbReference>
<dbReference type="PANTHER" id="PTHR43051:SF1">
    <property type="entry name" value="POLYNUCLEOTIDE ADENYLYLTRANSFERASE FAMILY PROTEIN"/>
    <property type="match status" value="1"/>
</dbReference>
<dbReference type="InterPro" id="IPR043519">
    <property type="entry name" value="NT_sf"/>
</dbReference>
<dbReference type="SUPFAM" id="SSF81891">
    <property type="entry name" value="Poly A polymerase C-terminal region-like"/>
    <property type="match status" value="1"/>
</dbReference>
<dbReference type="InterPro" id="IPR052191">
    <property type="entry name" value="tRNA_ntf/polyA_polymerase_I"/>
</dbReference>